<dbReference type="SMART" id="SM01121">
    <property type="entry name" value="Dak1_2"/>
    <property type="match status" value="1"/>
</dbReference>
<evidence type="ECO:0000259" key="1">
    <source>
        <dbReference type="PROSITE" id="PS51480"/>
    </source>
</evidence>
<dbReference type="Pfam" id="PF02734">
    <property type="entry name" value="Dak2"/>
    <property type="match status" value="1"/>
</dbReference>
<proteinExistence type="predicted"/>
<dbReference type="GO" id="GO:0004371">
    <property type="term" value="F:glycerone kinase activity"/>
    <property type="evidence" value="ECO:0007669"/>
    <property type="project" value="InterPro"/>
</dbReference>
<feature type="domain" description="DhaL" evidence="1">
    <location>
        <begin position="8"/>
        <end position="199"/>
    </location>
</feature>
<dbReference type="NCBIfam" id="TIGR03599">
    <property type="entry name" value="YloV"/>
    <property type="match status" value="1"/>
</dbReference>
<dbReference type="InterPro" id="IPR036117">
    <property type="entry name" value="DhaL_dom_sf"/>
</dbReference>
<dbReference type="PROSITE" id="PS51480">
    <property type="entry name" value="DHAL"/>
    <property type="match status" value="1"/>
</dbReference>
<dbReference type="GO" id="GO:0006071">
    <property type="term" value="P:glycerol metabolic process"/>
    <property type="evidence" value="ECO:0007669"/>
    <property type="project" value="InterPro"/>
</dbReference>
<dbReference type="PANTHER" id="PTHR33434:SF4">
    <property type="entry name" value="PHOSPHATASE PROTEIN"/>
    <property type="match status" value="1"/>
</dbReference>
<keyword evidence="3" id="KW-1185">Reference proteome</keyword>
<dbReference type="SMART" id="SM01120">
    <property type="entry name" value="Dak2"/>
    <property type="match status" value="1"/>
</dbReference>
<gene>
    <name evidence="2" type="ORF">H8706_06160</name>
</gene>
<dbReference type="Gene3D" id="1.25.40.340">
    <property type="match status" value="1"/>
</dbReference>
<dbReference type="Proteomes" id="UP000647416">
    <property type="component" value="Unassembled WGS sequence"/>
</dbReference>
<dbReference type="SUPFAM" id="SSF101473">
    <property type="entry name" value="DhaL-like"/>
    <property type="match status" value="1"/>
</dbReference>
<comment type="caution">
    <text evidence="2">The sequence shown here is derived from an EMBL/GenBank/DDBJ whole genome shotgun (WGS) entry which is preliminary data.</text>
</comment>
<dbReference type="PANTHER" id="PTHR33434">
    <property type="entry name" value="DEGV DOMAIN-CONTAINING PROTEIN DR_1986-RELATED"/>
    <property type="match status" value="1"/>
</dbReference>
<protein>
    <submittedName>
        <fullName evidence="2">DAK2 domain-containing protein</fullName>
    </submittedName>
</protein>
<dbReference type="InterPro" id="IPR050270">
    <property type="entry name" value="DegV_domain_contain"/>
</dbReference>
<dbReference type="RefSeq" id="WP_262431920.1">
    <property type="nucleotide sequence ID" value="NZ_JACRTE010000005.1"/>
</dbReference>
<dbReference type="AlphaFoldDB" id="A0A926FDG0"/>
<sequence>MVKKIDGTLFADMIISGANNLCNQKSIVDNLNVFPVPDGDTGTNMSLTISAAVKEIAANREKSVLDISKIMASATLRGARGNSGVILSQLMRGINKGLTGADADFEGVAAAFKSAADTAYRAVMKPTEGTILTVARETAEAAEKYAKDGLDAVEFFEKIVNSANESLAKTQFILPQLKQAGVVDAGGKGLVCILEGALAFLKTGEIVALDERETPLKTQSTPKDVQADIKFQYCTEFLINKKAKNVDVFKFKSTIEYYGDCMLVIDDDDVVKVHIHTNTPNLVIGEALRLGELINIKIDNMRYQHDEKVITKEDKKNAEKEIGFVCVAAGAGIKKTFFDLGVDHIIEGGQTMNPSTEDILSAIDLVNAKNVFVFPNNKNIILAAEQAKELSDRNVIVIPTKSIPQAVSALLAYDEDLPVEDNEDVMCEVIDGVKSVQITTAVRDTNLDGNDIKTGDILGIVDGKIKIVGKKDEDVLISSLAEIVDSDTGIITVFCGEEVPDKAGEKLKAKLEKKFSDCDVTVMRGEQPIYSYIASAE</sequence>
<accession>A0A926FDG0</accession>
<dbReference type="Pfam" id="PF13684">
    <property type="entry name" value="FakA-like_C"/>
    <property type="match status" value="1"/>
</dbReference>
<evidence type="ECO:0000313" key="3">
    <source>
        <dbReference type="Proteomes" id="UP000647416"/>
    </source>
</evidence>
<reference evidence="2" key="1">
    <citation type="submission" date="2020-08" db="EMBL/GenBank/DDBJ databases">
        <title>Genome public.</title>
        <authorList>
            <person name="Liu C."/>
            <person name="Sun Q."/>
        </authorList>
    </citation>
    <scope>NUCLEOTIDE SEQUENCE</scope>
    <source>
        <strain evidence="2">NSJ-50</strain>
    </source>
</reference>
<evidence type="ECO:0000313" key="2">
    <source>
        <dbReference type="EMBL" id="MBC8596449.1"/>
    </source>
</evidence>
<dbReference type="Pfam" id="PF21645">
    <property type="entry name" value="FakA-like_M"/>
    <property type="match status" value="1"/>
</dbReference>
<dbReference type="EMBL" id="JACRTE010000005">
    <property type="protein sequence ID" value="MBC8596449.1"/>
    <property type="molecule type" value="Genomic_DNA"/>
</dbReference>
<dbReference type="InterPro" id="IPR019986">
    <property type="entry name" value="YloV-like"/>
</dbReference>
<name>A0A926FDG0_9FIRM</name>
<dbReference type="InterPro" id="IPR048394">
    <property type="entry name" value="FakA-like_M"/>
</dbReference>
<dbReference type="InterPro" id="IPR004007">
    <property type="entry name" value="DhaL_dom"/>
</dbReference>
<organism evidence="2 3">
    <name type="scientific">Qingrenia yutianensis</name>
    <dbReference type="NCBI Taxonomy" id="2763676"/>
    <lineage>
        <taxon>Bacteria</taxon>
        <taxon>Bacillati</taxon>
        <taxon>Bacillota</taxon>
        <taxon>Clostridia</taxon>
        <taxon>Eubacteriales</taxon>
        <taxon>Oscillospiraceae</taxon>
        <taxon>Qingrenia</taxon>
    </lineage>
</organism>
<dbReference type="InterPro" id="IPR033470">
    <property type="entry name" value="FakA-like_C"/>
</dbReference>